<feature type="signal peptide" evidence="1">
    <location>
        <begin position="1"/>
        <end position="21"/>
    </location>
</feature>
<feature type="chain" id="PRO_5042031240" evidence="1">
    <location>
        <begin position="22"/>
        <end position="92"/>
    </location>
</feature>
<evidence type="ECO:0000313" key="3">
    <source>
        <dbReference type="Proteomes" id="UP001283361"/>
    </source>
</evidence>
<evidence type="ECO:0000256" key="1">
    <source>
        <dbReference type="SAM" id="SignalP"/>
    </source>
</evidence>
<reference evidence="2" key="1">
    <citation type="journal article" date="2023" name="G3 (Bethesda)">
        <title>A reference genome for the long-term kleptoplast-retaining sea slug Elysia crispata morphotype clarki.</title>
        <authorList>
            <person name="Eastman K.E."/>
            <person name="Pendleton A.L."/>
            <person name="Shaikh M.A."/>
            <person name="Suttiyut T."/>
            <person name="Ogas R."/>
            <person name="Tomko P."/>
            <person name="Gavelis G."/>
            <person name="Widhalm J.R."/>
            <person name="Wisecaver J.H."/>
        </authorList>
    </citation>
    <scope>NUCLEOTIDE SEQUENCE</scope>
    <source>
        <strain evidence="2">ECLA1</strain>
    </source>
</reference>
<comment type="caution">
    <text evidence="2">The sequence shown here is derived from an EMBL/GenBank/DDBJ whole genome shotgun (WGS) entry which is preliminary data.</text>
</comment>
<sequence length="92" mass="9801">KILALLVSTLLASALLPRTSSAPTTTSSPFEAIPTNHPGEPYCRNTVVGACEMCSPEAQPNCLARVIRFCDCIFNCVPDCDCNDNTPCAPLE</sequence>
<name>A0AAE0Y922_9GAST</name>
<proteinExistence type="predicted"/>
<evidence type="ECO:0000313" key="2">
    <source>
        <dbReference type="EMBL" id="KAK3737048.1"/>
    </source>
</evidence>
<protein>
    <submittedName>
        <fullName evidence="2">Uncharacterized protein</fullName>
    </submittedName>
</protein>
<gene>
    <name evidence="2" type="ORF">RRG08_000358</name>
</gene>
<keyword evidence="1" id="KW-0732">Signal</keyword>
<feature type="non-terminal residue" evidence="2">
    <location>
        <position position="1"/>
    </location>
</feature>
<keyword evidence="3" id="KW-1185">Reference proteome</keyword>
<organism evidence="2 3">
    <name type="scientific">Elysia crispata</name>
    <name type="common">lettuce slug</name>
    <dbReference type="NCBI Taxonomy" id="231223"/>
    <lineage>
        <taxon>Eukaryota</taxon>
        <taxon>Metazoa</taxon>
        <taxon>Spiralia</taxon>
        <taxon>Lophotrochozoa</taxon>
        <taxon>Mollusca</taxon>
        <taxon>Gastropoda</taxon>
        <taxon>Heterobranchia</taxon>
        <taxon>Euthyneura</taxon>
        <taxon>Panpulmonata</taxon>
        <taxon>Sacoglossa</taxon>
        <taxon>Placobranchoidea</taxon>
        <taxon>Plakobranchidae</taxon>
        <taxon>Elysia</taxon>
    </lineage>
</organism>
<dbReference type="AlphaFoldDB" id="A0AAE0Y922"/>
<dbReference type="EMBL" id="JAWDGP010006666">
    <property type="protein sequence ID" value="KAK3737048.1"/>
    <property type="molecule type" value="Genomic_DNA"/>
</dbReference>
<accession>A0AAE0Y922</accession>
<dbReference type="Proteomes" id="UP001283361">
    <property type="component" value="Unassembled WGS sequence"/>
</dbReference>